<evidence type="ECO:0000313" key="1">
    <source>
        <dbReference type="EMBL" id="KAJ4490033.1"/>
    </source>
</evidence>
<comment type="caution">
    <text evidence="1">The sequence shown here is derived from an EMBL/GenBank/DDBJ whole genome shotgun (WGS) entry which is preliminary data.</text>
</comment>
<evidence type="ECO:0000313" key="2">
    <source>
        <dbReference type="Proteomes" id="UP001150266"/>
    </source>
</evidence>
<dbReference type="AlphaFoldDB" id="A0A9W9AT92"/>
<dbReference type="OrthoDB" id="2957801at2759"/>
<dbReference type="Proteomes" id="UP001150266">
    <property type="component" value="Unassembled WGS sequence"/>
</dbReference>
<organism evidence="1 2">
    <name type="scientific">Lentinula aciculospora</name>
    <dbReference type="NCBI Taxonomy" id="153920"/>
    <lineage>
        <taxon>Eukaryota</taxon>
        <taxon>Fungi</taxon>
        <taxon>Dikarya</taxon>
        <taxon>Basidiomycota</taxon>
        <taxon>Agaricomycotina</taxon>
        <taxon>Agaricomycetes</taxon>
        <taxon>Agaricomycetidae</taxon>
        <taxon>Agaricales</taxon>
        <taxon>Marasmiineae</taxon>
        <taxon>Omphalotaceae</taxon>
        <taxon>Lentinula</taxon>
    </lineage>
</organism>
<name>A0A9W9AT92_9AGAR</name>
<dbReference type="EMBL" id="JAOTPV010000001">
    <property type="protein sequence ID" value="KAJ4490033.1"/>
    <property type="molecule type" value="Genomic_DNA"/>
</dbReference>
<accession>A0A9W9AT92</accession>
<proteinExistence type="predicted"/>
<sequence length="327" mass="36550">MSWHSVHFTTQSGSRTCLLFAAYIEPYWRTLVTPNPTCYSLQDILSQMKNAERVQIYAPDLFAQDWIVPADALWISKLLFPQCLTSFTLAIYWSDTSSSSFGVLLTKLTSLEHLSIQCIGDFRFQYDVNVKATLPNLVSYQGPSILLQSLAQGSKRLSCLVLEVFTPSPLLQGTANPVPLLSEDPTLKHLKGIGASGKRDIAALLFLKIICDTPAAANVAMEFSPHVEHLSILCTSTEWITTDKLSTGSWHADFELDFLSHSRFLRKFSLSFVHPKQSLPWDMAVVAKSLGKMNSELLPPYVDGMTYRRSRTTTEDGTGFSWSRVLV</sequence>
<gene>
    <name evidence="1" type="ORF">J3R30DRAFT_22365</name>
</gene>
<reference evidence="1" key="1">
    <citation type="submission" date="2022-08" db="EMBL/GenBank/DDBJ databases">
        <title>A Global Phylogenomic Analysis of the Shiitake Genus Lentinula.</title>
        <authorList>
            <consortium name="DOE Joint Genome Institute"/>
            <person name="Sierra-Patev S."/>
            <person name="Min B."/>
            <person name="Naranjo-Ortiz M."/>
            <person name="Looney B."/>
            <person name="Konkel Z."/>
            <person name="Slot J.C."/>
            <person name="Sakamoto Y."/>
            <person name="Steenwyk J.L."/>
            <person name="Rokas A."/>
            <person name="Carro J."/>
            <person name="Camarero S."/>
            <person name="Ferreira P."/>
            <person name="Molpeceres G."/>
            <person name="Ruiz-Duenas F.J."/>
            <person name="Serrano A."/>
            <person name="Henrissat B."/>
            <person name="Drula E."/>
            <person name="Hughes K.W."/>
            <person name="Mata J.L."/>
            <person name="Ishikawa N.K."/>
            <person name="Vargas-Isla R."/>
            <person name="Ushijima S."/>
            <person name="Smith C.A."/>
            <person name="Ahrendt S."/>
            <person name="Andreopoulos W."/>
            <person name="He G."/>
            <person name="Labutti K."/>
            <person name="Lipzen A."/>
            <person name="Ng V."/>
            <person name="Riley R."/>
            <person name="Sandor L."/>
            <person name="Barry K."/>
            <person name="Martinez A.T."/>
            <person name="Xiao Y."/>
            <person name="Gibbons J.G."/>
            <person name="Terashima K."/>
            <person name="Grigoriev I.V."/>
            <person name="Hibbett D.S."/>
        </authorList>
    </citation>
    <scope>NUCLEOTIDE SEQUENCE</scope>
    <source>
        <strain evidence="1">JLM2183</strain>
    </source>
</reference>
<protein>
    <submittedName>
        <fullName evidence="1">Uncharacterized protein</fullName>
    </submittedName>
</protein>
<keyword evidence="2" id="KW-1185">Reference proteome</keyword>